<accession>A0A8S3UUW0</accession>
<evidence type="ECO:0000313" key="1">
    <source>
        <dbReference type="EMBL" id="CAG2247618.1"/>
    </source>
</evidence>
<name>A0A8S3UUW0_MYTED</name>
<comment type="caution">
    <text evidence="1">The sequence shown here is derived from an EMBL/GenBank/DDBJ whole genome shotgun (WGS) entry which is preliminary data.</text>
</comment>
<gene>
    <name evidence="1" type="ORF">MEDL_59505</name>
</gene>
<dbReference type="OrthoDB" id="6165083at2759"/>
<organism evidence="1 2">
    <name type="scientific">Mytilus edulis</name>
    <name type="common">Blue mussel</name>
    <dbReference type="NCBI Taxonomy" id="6550"/>
    <lineage>
        <taxon>Eukaryota</taxon>
        <taxon>Metazoa</taxon>
        <taxon>Spiralia</taxon>
        <taxon>Lophotrochozoa</taxon>
        <taxon>Mollusca</taxon>
        <taxon>Bivalvia</taxon>
        <taxon>Autobranchia</taxon>
        <taxon>Pteriomorphia</taxon>
        <taxon>Mytilida</taxon>
        <taxon>Mytiloidea</taxon>
        <taxon>Mytilidae</taxon>
        <taxon>Mytilinae</taxon>
        <taxon>Mytilus</taxon>
    </lineage>
</organism>
<dbReference type="Gene3D" id="3.40.50.1110">
    <property type="entry name" value="SGNH hydrolase"/>
    <property type="match status" value="1"/>
</dbReference>
<sequence>MNRLQRSHQPTVSSVLDRISNTLRGIKRQYSANTLEPEAAHRQVDEEQAYPHGTKKYTPIIITDSKGYNLESQASTTTERDITWFCRKGARIRECREWLESSIETLIQEEGNIWVYVWAGTCDFTIKNGRYISLRTHDDSVVDDIIAETNLITQCIEAHPGSKVTILEIPLYSIVNWNWAAGISKNQIQSFYQHNKDLEEQIVSVNRKIREVNTSNISYSPKFSSDLTLIQKHRKGDRHRVTRRVQHRFELYFDGVHPRQLLSKVWLRKIEQQIIKDCWETSN</sequence>
<dbReference type="AlphaFoldDB" id="A0A8S3UUW0"/>
<reference evidence="1" key="1">
    <citation type="submission" date="2021-03" db="EMBL/GenBank/DDBJ databases">
        <authorList>
            <person name="Bekaert M."/>
        </authorList>
    </citation>
    <scope>NUCLEOTIDE SEQUENCE</scope>
</reference>
<keyword evidence="2" id="KW-1185">Reference proteome</keyword>
<dbReference type="InterPro" id="IPR036514">
    <property type="entry name" value="SGNH_hydro_sf"/>
</dbReference>
<protein>
    <submittedName>
        <fullName evidence="1">Uncharacterized protein</fullName>
    </submittedName>
</protein>
<dbReference type="Proteomes" id="UP000683360">
    <property type="component" value="Unassembled WGS sequence"/>
</dbReference>
<proteinExistence type="predicted"/>
<dbReference type="EMBL" id="CAJPWZ010002912">
    <property type="protein sequence ID" value="CAG2247618.1"/>
    <property type="molecule type" value="Genomic_DNA"/>
</dbReference>
<evidence type="ECO:0000313" key="2">
    <source>
        <dbReference type="Proteomes" id="UP000683360"/>
    </source>
</evidence>